<keyword evidence="3" id="KW-1185">Reference proteome</keyword>
<accession>A0A2J6T3M6</accession>
<dbReference type="RefSeq" id="XP_024734545.1">
    <property type="nucleotide sequence ID" value="XM_024887806.1"/>
</dbReference>
<keyword evidence="1" id="KW-1133">Transmembrane helix</keyword>
<keyword evidence="1" id="KW-0472">Membrane</keyword>
<name>A0A2J6T3M6_9HELO</name>
<dbReference type="OrthoDB" id="3563855at2759"/>
<evidence type="ECO:0000313" key="2">
    <source>
        <dbReference type="EMBL" id="PMD57641.1"/>
    </source>
</evidence>
<dbReference type="EMBL" id="KZ613846">
    <property type="protein sequence ID" value="PMD57641.1"/>
    <property type="molecule type" value="Genomic_DNA"/>
</dbReference>
<protein>
    <submittedName>
        <fullName evidence="2">Uncharacterized protein</fullName>
    </submittedName>
</protein>
<dbReference type="GeneID" id="36595882"/>
<reference evidence="2 3" key="1">
    <citation type="submission" date="2016-04" db="EMBL/GenBank/DDBJ databases">
        <title>A degradative enzymes factory behind the ericoid mycorrhizal symbiosis.</title>
        <authorList>
            <consortium name="DOE Joint Genome Institute"/>
            <person name="Martino E."/>
            <person name="Morin E."/>
            <person name="Grelet G."/>
            <person name="Kuo A."/>
            <person name="Kohler A."/>
            <person name="Daghino S."/>
            <person name="Barry K."/>
            <person name="Choi C."/>
            <person name="Cichocki N."/>
            <person name="Clum A."/>
            <person name="Copeland A."/>
            <person name="Hainaut M."/>
            <person name="Haridas S."/>
            <person name="Labutti K."/>
            <person name="Lindquist E."/>
            <person name="Lipzen A."/>
            <person name="Khouja H.-R."/>
            <person name="Murat C."/>
            <person name="Ohm R."/>
            <person name="Olson A."/>
            <person name="Spatafora J."/>
            <person name="Veneault-Fourrey C."/>
            <person name="Henrissat B."/>
            <person name="Grigoriev I."/>
            <person name="Martin F."/>
            <person name="Perotto S."/>
        </authorList>
    </citation>
    <scope>NUCLEOTIDE SEQUENCE [LARGE SCALE GENOMIC DNA]</scope>
    <source>
        <strain evidence="2 3">E</strain>
    </source>
</reference>
<gene>
    <name evidence="2" type="ORF">K444DRAFT_691778</name>
</gene>
<dbReference type="STRING" id="1095630.A0A2J6T3M6"/>
<feature type="non-terminal residue" evidence="2">
    <location>
        <position position="1"/>
    </location>
</feature>
<sequence>DVYSKCSSLYEVTAFLHGYNGVTRLPDVLRSSKLIKPMDFGGLDCQAVFEGTSLLAAPKDVGTRNEKLPRNLCLSQYYATSRKNRPAKVSFNINSTCCFSTSLAIAYQGINWFPKIYPFLISIQIFTLASKFLYIINAEY</sequence>
<dbReference type="AlphaFoldDB" id="A0A2J6T3M6"/>
<dbReference type="InParanoid" id="A0A2J6T3M6"/>
<evidence type="ECO:0000256" key="1">
    <source>
        <dbReference type="SAM" id="Phobius"/>
    </source>
</evidence>
<proteinExistence type="predicted"/>
<evidence type="ECO:0000313" key="3">
    <source>
        <dbReference type="Proteomes" id="UP000235371"/>
    </source>
</evidence>
<organism evidence="2 3">
    <name type="scientific">Hyaloscypha bicolor E</name>
    <dbReference type="NCBI Taxonomy" id="1095630"/>
    <lineage>
        <taxon>Eukaryota</taxon>
        <taxon>Fungi</taxon>
        <taxon>Dikarya</taxon>
        <taxon>Ascomycota</taxon>
        <taxon>Pezizomycotina</taxon>
        <taxon>Leotiomycetes</taxon>
        <taxon>Helotiales</taxon>
        <taxon>Hyaloscyphaceae</taxon>
        <taxon>Hyaloscypha</taxon>
        <taxon>Hyaloscypha bicolor</taxon>
    </lineage>
</organism>
<feature type="transmembrane region" description="Helical" evidence="1">
    <location>
        <begin position="116"/>
        <end position="136"/>
    </location>
</feature>
<feature type="transmembrane region" description="Helical" evidence="1">
    <location>
        <begin position="91"/>
        <end position="110"/>
    </location>
</feature>
<dbReference type="Proteomes" id="UP000235371">
    <property type="component" value="Unassembled WGS sequence"/>
</dbReference>
<keyword evidence="1" id="KW-0812">Transmembrane</keyword>